<comment type="caution">
    <text evidence="1">The sequence shown here is derived from an EMBL/GenBank/DDBJ whole genome shotgun (WGS) entry which is preliminary data.</text>
</comment>
<accession>A0ACC2MGL7</accession>
<protein>
    <submittedName>
        <fullName evidence="1">Uncharacterized protein</fullName>
    </submittedName>
</protein>
<dbReference type="EMBL" id="CM056810">
    <property type="protein sequence ID" value="KAJ8644921.1"/>
    <property type="molecule type" value="Genomic_DNA"/>
</dbReference>
<gene>
    <name evidence="1" type="ORF">MRB53_006669</name>
</gene>
<evidence type="ECO:0000313" key="2">
    <source>
        <dbReference type="Proteomes" id="UP001234297"/>
    </source>
</evidence>
<keyword evidence="2" id="KW-1185">Reference proteome</keyword>
<name>A0ACC2MGL7_PERAE</name>
<organism evidence="1 2">
    <name type="scientific">Persea americana</name>
    <name type="common">Avocado</name>
    <dbReference type="NCBI Taxonomy" id="3435"/>
    <lineage>
        <taxon>Eukaryota</taxon>
        <taxon>Viridiplantae</taxon>
        <taxon>Streptophyta</taxon>
        <taxon>Embryophyta</taxon>
        <taxon>Tracheophyta</taxon>
        <taxon>Spermatophyta</taxon>
        <taxon>Magnoliopsida</taxon>
        <taxon>Magnoliidae</taxon>
        <taxon>Laurales</taxon>
        <taxon>Lauraceae</taxon>
        <taxon>Persea</taxon>
    </lineage>
</organism>
<dbReference type="Proteomes" id="UP001234297">
    <property type="component" value="Chromosome 2"/>
</dbReference>
<evidence type="ECO:0000313" key="1">
    <source>
        <dbReference type="EMBL" id="KAJ8644921.1"/>
    </source>
</evidence>
<reference evidence="1 2" key="1">
    <citation type="journal article" date="2022" name="Hortic Res">
        <title>A haplotype resolved chromosomal level avocado genome allows analysis of novel avocado genes.</title>
        <authorList>
            <person name="Nath O."/>
            <person name="Fletcher S.J."/>
            <person name="Hayward A."/>
            <person name="Shaw L.M."/>
            <person name="Masouleh A.K."/>
            <person name="Furtado A."/>
            <person name="Henry R.J."/>
            <person name="Mitter N."/>
        </authorList>
    </citation>
    <scope>NUCLEOTIDE SEQUENCE [LARGE SCALE GENOMIC DNA]</scope>
    <source>
        <strain evidence="2">cv. Hass</strain>
    </source>
</reference>
<proteinExistence type="predicted"/>
<sequence>MGDTETPTKSSDSPIDHNMLFSELFTTKMAKAMSKVLEPSAILIGIKLDGYNYAIWSQVVEMYISGKDKLGYINGELPPQSPTNLSFRKWRTDNNIVKGWLINSMDPALIGNFI</sequence>